<evidence type="ECO:0000256" key="5">
    <source>
        <dbReference type="ARBA" id="ARBA00022827"/>
    </source>
</evidence>
<sequence>MKTKKYIITSSTLDVQNILTISVSAESRNDYISFKPGQYMMISYVRDGKVQKYHSFSVASSPTSKGITFGIKVSGNFTQGLASLPLGSTILIRGPFGSFVPKNGDNKDHIYLAAGIGITPFVSMMRYAHDTHQPYNIGLLYSIKSADTIAFFDESQQLTKANERIHALYTITSQGEPTPPNFATGRISAEHIASMLTSPVKETQFFICGPGPFIQATKKILKKMGAKNSYIHDESFVPSPWDILSQPVTLTAGAATMAASILLFATIAQGNSMAKTTASANALDSIIYTAQINESVNNTRNTVLANQYEAVQVPKTRAVQTQTQQQKIVTTPIQTPVATTPKPVVQQPVSTPKVTTPAPIVTKPVPKVTPTPPPPRTAVS</sequence>
<reference evidence="11 12" key="1">
    <citation type="journal article" date="2015" name="Nature">
        <title>rRNA introns, odd ribosomes, and small enigmatic genomes across a large radiation of phyla.</title>
        <authorList>
            <person name="Brown C.T."/>
            <person name="Hug L.A."/>
            <person name="Thomas B.C."/>
            <person name="Sharon I."/>
            <person name="Castelle C.J."/>
            <person name="Singh A."/>
            <person name="Wilkins M.J."/>
            <person name="Williams K.H."/>
            <person name="Banfield J.F."/>
        </authorList>
    </citation>
    <scope>NUCLEOTIDE SEQUENCE [LARGE SCALE GENOMIC DNA]</scope>
</reference>
<evidence type="ECO:0000256" key="1">
    <source>
        <dbReference type="ARBA" id="ARBA00001974"/>
    </source>
</evidence>
<comment type="cofactor">
    <cofactor evidence="1">
        <name>FAD</name>
        <dbReference type="ChEBI" id="CHEBI:57692"/>
    </cofactor>
</comment>
<dbReference type="Pfam" id="PF00970">
    <property type="entry name" value="FAD_binding_6"/>
    <property type="match status" value="1"/>
</dbReference>
<evidence type="ECO:0000256" key="4">
    <source>
        <dbReference type="ARBA" id="ARBA00022723"/>
    </source>
</evidence>
<gene>
    <name evidence="11" type="ORF">UV42_C0029G0002</name>
</gene>
<dbReference type="InterPro" id="IPR008333">
    <property type="entry name" value="Cbr1-like_FAD-bd_dom"/>
</dbReference>
<dbReference type="AlphaFoldDB" id="A0A0G1BDY9"/>
<evidence type="ECO:0000256" key="2">
    <source>
        <dbReference type="ARBA" id="ARBA00022630"/>
    </source>
</evidence>
<dbReference type="InterPro" id="IPR001433">
    <property type="entry name" value="OxRdtase_FAD/NAD-bd"/>
</dbReference>
<dbReference type="GO" id="GO:0016491">
    <property type="term" value="F:oxidoreductase activity"/>
    <property type="evidence" value="ECO:0007669"/>
    <property type="project" value="UniProtKB-KW"/>
</dbReference>
<feature type="domain" description="FAD-binding FR-type" evidence="10">
    <location>
        <begin position="1"/>
        <end position="102"/>
    </location>
</feature>
<dbReference type="GO" id="GO:0051537">
    <property type="term" value="F:2 iron, 2 sulfur cluster binding"/>
    <property type="evidence" value="ECO:0007669"/>
    <property type="project" value="UniProtKB-KW"/>
</dbReference>
<dbReference type="PANTHER" id="PTHR47354:SF8">
    <property type="entry name" value="1,2-PHENYLACETYL-COA EPOXIDASE, SUBUNIT E"/>
    <property type="match status" value="1"/>
</dbReference>
<protein>
    <submittedName>
        <fullName evidence="11">Oxidoreductase FAD/NAD(P)-binding domain protein</fullName>
    </submittedName>
</protein>
<dbReference type="InterPro" id="IPR050415">
    <property type="entry name" value="MRET"/>
</dbReference>
<keyword evidence="7" id="KW-0408">Iron</keyword>
<feature type="compositionally biased region" description="Pro residues" evidence="9">
    <location>
        <begin position="367"/>
        <end position="380"/>
    </location>
</feature>
<name>A0A0G1BDY9_9BACT</name>
<dbReference type="GO" id="GO:0046872">
    <property type="term" value="F:metal ion binding"/>
    <property type="evidence" value="ECO:0007669"/>
    <property type="project" value="UniProtKB-KW"/>
</dbReference>
<evidence type="ECO:0000259" key="10">
    <source>
        <dbReference type="PROSITE" id="PS51384"/>
    </source>
</evidence>
<accession>A0A0G1BDY9</accession>
<dbReference type="InterPro" id="IPR039261">
    <property type="entry name" value="FNR_nucleotide-bd"/>
</dbReference>
<evidence type="ECO:0000313" key="11">
    <source>
        <dbReference type="EMBL" id="KKS71409.1"/>
    </source>
</evidence>
<evidence type="ECO:0000256" key="3">
    <source>
        <dbReference type="ARBA" id="ARBA00022714"/>
    </source>
</evidence>
<keyword evidence="6" id="KW-0560">Oxidoreductase</keyword>
<dbReference type="PROSITE" id="PS51384">
    <property type="entry name" value="FAD_FR"/>
    <property type="match status" value="1"/>
</dbReference>
<dbReference type="PRINTS" id="PR00410">
    <property type="entry name" value="PHEHYDRXLASE"/>
</dbReference>
<evidence type="ECO:0000313" key="12">
    <source>
        <dbReference type="Proteomes" id="UP000033867"/>
    </source>
</evidence>
<keyword evidence="4" id="KW-0479">Metal-binding</keyword>
<evidence type="ECO:0000256" key="8">
    <source>
        <dbReference type="ARBA" id="ARBA00023014"/>
    </source>
</evidence>
<evidence type="ECO:0000256" key="9">
    <source>
        <dbReference type="SAM" id="MobiDB-lite"/>
    </source>
</evidence>
<proteinExistence type="predicted"/>
<keyword evidence="3" id="KW-0001">2Fe-2S</keyword>
<comment type="caution">
    <text evidence="11">The sequence shown here is derived from an EMBL/GenBank/DDBJ whole genome shotgun (WGS) entry which is preliminary data.</text>
</comment>
<dbReference type="Proteomes" id="UP000033867">
    <property type="component" value="Unassembled WGS sequence"/>
</dbReference>
<evidence type="ECO:0000256" key="6">
    <source>
        <dbReference type="ARBA" id="ARBA00023002"/>
    </source>
</evidence>
<dbReference type="SUPFAM" id="SSF63380">
    <property type="entry name" value="Riboflavin synthase domain-like"/>
    <property type="match status" value="1"/>
</dbReference>
<dbReference type="SUPFAM" id="SSF52343">
    <property type="entry name" value="Ferredoxin reductase-like, C-terminal NADP-linked domain"/>
    <property type="match status" value="1"/>
</dbReference>
<dbReference type="Pfam" id="PF00175">
    <property type="entry name" value="NAD_binding_1"/>
    <property type="match status" value="1"/>
</dbReference>
<dbReference type="InterPro" id="IPR017927">
    <property type="entry name" value="FAD-bd_FR_type"/>
</dbReference>
<feature type="compositionally biased region" description="Low complexity" evidence="9">
    <location>
        <begin position="351"/>
        <end position="366"/>
    </location>
</feature>
<organism evidence="11 12">
    <name type="scientific">Candidatus Magasanikbacteria bacterium GW2011_GWE2_42_7</name>
    <dbReference type="NCBI Taxonomy" id="1619052"/>
    <lineage>
        <taxon>Bacteria</taxon>
        <taxon>Candidatus Magasanikiibacteriota</taxon>
    </lineage>
</organism>
<dbReference type="PANTHER" id="PTHR47354">
    <property type="entry name" value="NADH OXIDOREDUCTASE HCR"/>
    <property type="match status" value="1"/>
</dbReference>
<feature type="region of interest" description="Disordered" evidence="9">
    <location>
        <begin position="342"/>
        <end position="380"/>
    </location>
</feature>
<dbReference type="EMBL" id="LCEK01000029">
    <property type="protein sequence ID" value="KKS71409.1"/>
    <property type="molecule type" value="Genomic_DNA"/>
</dbReference>
<keyword evidence="8" id="KW-0411">Iron-sulfur</keyword>
<dbReference type="CDD" id="cd00322">
    <property type="entry name" value="FNR_like"/>
    <property type="match status" value="1"/>
</dbReference>
<keyword evidence="5" id="KW-0274">FAD</keyword>
<dbReference type="Gene3D" id="2.40.30.10">
    <property type="entry name" value="Translation factors"/>
    <property type="match status" value="1"/>
</dbReference>
<dbReference type="Gene3D" id="3.40.50.80">
    <property type="entry name" value="Nucleotide-binding domain of ferredoxin-NADP reductase (FNR) module"/>
    <property type="match status" value="1"/>
</dbReference>
<keyword evidence="2" id="KW-0285">Flavoprotein</keyword>
<evidence type="ECO:0000256" key="7">
    <source>
        <dbReference type="ARBA" id="ARBA00023004"/>
    </source>
</evidence>
<dbReference type="GO" id="GO:0050660">
    <property type="term" value="F:flavin adenine dinucleotide binding"/>
    <property type="evidence" value="ECO:0007669"/>
    <property type="project" value="TreeGrafter"/>
</dbReference>
<dbReference type="InterPro" id="IPR017938">
    <property type="entry name" value="Riboflavin_synthase-like_b-brl"/>
</dbReference>